<protein>
    <submittedName>
        <fullName evidence="4">RNA methyltransferase</fullName>
    </submittedName>
</protein>
<proteinExistence type="predicted"/>
<dbReference type="RefSeq" id="WP_094821229.1">
    <property type="nucleotide sequence ID" value="NZ_NEVO01000007.1"/>
</dbReference>
<dbReference type="InterPro" id="IPR029026">
    <property type="entry name" value="tRNA_m1G_MTases_N"/>
</dbReference>
<keyword evidence="1 4" id="KW-0489">Methyltransferase</keyword>
<dbReference type="InterPro" id="IPR029064">
    <property type="entry name" value="Ribosomal_eL30-like_sf"/>
</dbReference>
<evidence type="ECO:0000259" key="3">
    <source>
        <dbReference type="Pfam" id="PF00588"/>
    </source>
</evidence>
<reference evidence="4 5" key="1">
    <citation type="submission" date="2017-05" db="EMBL/GenBank/DDBJ databases">
        <title>Complete and WGS of Bordetella genogroups.</title>
        <authorList>
            <person name="Spilker T."/>
            <person name="LiPuma J."/>
        </authorList>
    </citation>
    <scope>NUCLEOTIDE SEQUENCE [LARGE SCALE GENOMIC DNA]</scope>
    <source>
        <strain evidence="4 5">AU9919</strain>
    </source>
</reference>
<keyword evidence="2 4" id="KW-0808">Transferase</keyword>
<evidence type="ECO:0000256" key="2">
    <source>
        <dbReference type="ARBA" id="ARBA00022679"/>
    </source>
</evidence>
<feature type="domain" description="tRNA/rRNA methyltransferase SpoU type" evidence="3">
    <location>
        <begin position="117"/>
        <end position="253"/>
    </location>
</feature>
<dbReference type="GO" id="GO:0003723">
    <property type="term" value="F:RNA binding"/>
    <property type="evidence" value="ECO:0007669"/>
    <property type="project" value="InterPro"/>
</dbReference>
<dbReference type="Pfam" id="PF00588">
    <property type="entry name" value="SpoU_methylase"/>
    <property type="match status" value="1"/>
</dbReference>
<comment type="caution">
    <text evidence="4">The sequence shown here is derived from an EMBL/GenBank/DDBJ whole genome shotgun (WGS) entry which is preliminary data.</text>
</comment>
<dbReference type="Gene3D" id="3.40.1280.10">
    <property type="match status" value="1"/>
</dbReference>
<dbReference type="GO" id="GO:0008173">
    <property type="term" value="F:RNA methyltransferase activity"/>
    <property type="evidence" value="ECO:0007669"/>
    <property type="project" value="InterPro"/>
</dbReference>
<evidence type="ECO:0000256" key="1">
    <source>
        <dbReference type="ARBA" id="ARBA00022603"/>
    </source>
</evidence>
<gene>
    <name evidence="4" type="ORF">CAL20_12010</name>
</gene>
<dbReference type="GO" id="GO:0006396">
    <property type="term" value="P:RNA processing"/>
    <property type="evidence" value="ECO:0007669"/>
    <property type="project" value="InterPro"/>
</dbReference>
<dbReference type="SUPFAM" id="SSF55315">
    <property type="entry name" value="L30e-like"/>
    <property type="match status" value="1"/>
</dbReference>
<dbReference type="CDD" id="cd18095">
    <property type="entry name" value="SpoU-like_rRNA-MTase"/>
    <property type="match status" value="1"/>
</dbReference>
<dbReference type="OrthoDB" id="9794400at2"/>
<dbReference type="PANTHER" id="PTHR43191">
    <property type="entry name" value="RRNA METHYLTRANSFERASE 3"/>
    <property type="match status" value="1"/>
</dbReference>
<accession>A0A261U5M8</accession>
<evidence type="ECO:0000313" key="5">
    <source>
        <dbReference type="Proteomes" id="UP000216885"/>
    </source>
</evidence>
<dbReference type="InterPro" id="IPR001537">
    <property type="entry name" value="SpoU_MeTrfase"/>
</dbReference>
<keyword evidence="5" id="KW-1185">Reference proteome</keyword>
<dbReference type="EMBL" id="NEVQ01000013">
    <property type="protein sequence ID" value="OZI56163.1"/>
    <property type="molecule type" value="Genomic_DNA"/>
</dbReference>
<dbReference type="InterPro" id="IPR051259">
    <property type="entry name" value="rRNA_Methyltransferase"/>
</dbReference>
<dbReference type="InterPro" id="IPR029028">
    <property type="entry name" value="Alpha/beta_knot_MTases"/>
</dbReference>
<dbReference type="GO" id="GO:0032259">
    <property type="term" value="P:methylation"/>
    <property type="evidence" value="ECO:0007669"/>
    <property type="project" value="UniProtKB-KW"/>
</dbReference>
<dbReference type="PANTHER" id="PTHR43191:SF2">
    <property type="entry name" value="RRNA METHYLTRANSFERASE 3, MITOCHONDRIAL"/>
    <property type="match status" value="1"/>
</dbReference>
<organism evidence="4 5">
    <name type="scientific">Bordetella genomosp. 4</name>
    <dbReference type="NCBI Taxonomy" id="463044"/>
    <lineage>
        <taxon>Bacteria</taxon>
        <taxon>Pseudomonadati</taxon>
        <taxon>Pseudomonadota</taxon>
        <taxon>Betaproteobacteria</taxon>
        <taxon>Burkholderiales</taxon>
        <taxon>Alcaligenaceae</taxon>
        <taxon>Bordetella</taxon>
    </lineage>
</organism>
<sequence length="266" mass="28639">MKHIASRDNPQFKQLQRLAQHAGRRGENAILEGVHLCQAWLASSTTPALAVFDADRLDRPELSALLAAVQAVLPERQILALTPQLLKHLETVETGQGVLFIVDPPSPTLPVRLDESMVWLDRVQDPGNVGTILRICAAAGVSRVLLSPGCAAAWSPKVLRGGQGAHFALSIHEQVDLMACVDRLDVPLAVTTLENAQELYATALPKACAWVFGHEGQGVSSDLQSVATLRVRIDHAPLVESLNVGVATALCLFEQRRQGTAPRGRS</sequence>
<dbReference type="Gene3D" id="3.30.1330.30">
    <property type="match status" value="1"/>
</dbReference>
<evidence type="ECO:0000313" key="4">
    <source>
        <dbReference type="EMBL" id="OZI56163.1"/>
    </source>
</evidence>
<dbReference type="AlphaFoldDB" id="A0A261U5M8"/>
<dbReference type="Proteomes" id="UP000216885">
    <property type="component" value="Unassembled WGS sequence"/>
</dbReference>
<name>A0A261U5M8_9BORD</name>
<dbReference type="SUPFAM" id="SSF75217">
    <property type="entry name" value="alpha/beta knot"/>
    <property type="match status" value="1"/>
</dbReference>